<dbReference type="OrthoDB" id="163768at2"/>
<keyword evidence="3" id="KW-1185">Reference proteome</keyword>
<dbReference type="SMART" id="SM00858">
    <property type="entry name" value="SAF"/>
    <property type="match status" value="1"/>
</dbReference>
<sequence>MRALFGLVLLAGMGLAGFAVYMVNQSLEQKDAAIARERERARQIVQTVEIYAPARDITYGELLRAEDVKLVRYAVDDLPEGVYRTEEELFPEGLDTPRVVRVPMYVNEPILSVKVTEAGAPRGLTALLDPGMRAYPLPNGMTNAFIRDLRVADRIDLYWVGEVRGQQTSRLVKSGLEILAIEGRDVTLQVSQTDFADLRILQSAGSLSLTPVALVDAEGGDTTIETNIRDALGLEEIVVAPAPAPEPTPEICTRRERRGVDIVVIQVPCE</sequence>
<dbReference type="CDD" id="cd11614">
    <property type="entry name" value="SAF_CpaB_FlgA_like"/>
    <property type="match status" value="1"/>
</dbReference>
<gene>
    <name evidence="2" type="ORF">SAMN05444714_3065</name>
</gene>
<dbReference type="NCBIfam" id="TIGR03177">
    <property type="entry name" value="pilus_cpaB"/>
    <property type="match status" value="1"/>
</dbReference>
<dbReference type="InterPro" id="IPR017592">
    <property type="entry name" value="Pilus_assmbl_Flp-typ_CpaB"/>
</dbReference>
<evidence type="ECO:0000313" key="3">
    <source>
        <dbReference type="Proteomes" id="UP000198926"/>
    </source>
</evidence>
<organism evidence="2 3">
    <name type="scientific">Yoonia litorea</name>
    <dbReference type="NCBI Taxonomy" id="1123755"/>
    <lineage>
        <taxon>Bacteria</taxon>
        <taxon>Pseudomonadati</taxon>
        <taxon>Pseudomonadota</taxon>
        <taxon>Alphaproteobacteria</taxon>
        <taxon>Rhodobacterales</taxon>
        <taxon>Paracoccaceae</taxon>
        <taxon>Yoonia</taxon>
    </lineage>
</organism>
<dbReference type="STRING" id="1123755.SAMN05444714_3065"/>
<dbReference type="EMBL" id="FOZM01000003">
    <property type="protein sequence ID" value="SFS21991.1"/>
    <property type="molecule type" value="Genomic_DNA"/>
</dbReference>
<name>A0A1I6N297_9RHOB</name>
<evidence type="ECO:0000313" key="2">
    <source>
        <dbReference type="EMBL" id="SFS21991.1"/>
    </source>
</evidence>
<protein>
    <submittedName>
        <fullName evidence="2">Pilus assembly protein CpaB</fullName>
    </submittedName>
</protein>
<dbReference type="AlphaFoldDB" id="A0A1I6N297"/>
<evidence type="ECO:0000259" key="1">
    <source>
        <dbReference type="SMART" id="SM00858"/>
    </source>
</evidence>
<accession>A0A1I6N297</accession>
<feature type="domain" description="SAF" evidence="1">
    <location>
        <begin position="48"/>
        <end position="116"/>
    </location>
</feature>
<proteinExistence type="predicted"/>
<dbReference type="RefSeq" id="WP_090210248.1">
    <property type="nucleotide sequence ID" value="NZ_FOZM01000003.1"/>
</dbReference>
<dbReference type="Proteomes" id="UP000198926">
    <property type="component" value="Unassembled WGS sequence"/>
</dbReference>
<dbReference type="InterPro" id="IPR013974">
    <property type="entry name" value="SAF"/>
</dbReference>
<reference evidence="2 3" key="1">
    <citation type="submission" date="2016-10" db="EMBL/GenBank/DDBJ databases">
        <authorList>
            <person name="de Groot N.N."/>
        </authorList>
    </citation>
    <scope>NUCLEOTIDE SEQUENCE [LARGE SCALE GENOMIC DNA]</scope>
    <source>
        <strain evidence="2 3">DSM 29433</strain>
    </source>
</reference>